<evidence type="ECO:0000256" key="3">
    <source>
        <dbReference type="ARBA" id="ARBA00022554"/>
    </source>
</evidence>
<dbReference type="GO" id="GO:0012505">
    <property type="term" value="C:endomembrane system"/>
    <property type="evidence" value="ECO:0007669"/>
    <property type="project" value="TreeGrafter"/>
</dbReference>
<evidence type="ECO:0000256" key="2">
    <source>
        <dbReference type="ARBA" id="ARBA00009191"/>
    </source>
</evidence>
<dbReference type="PANTHER" id="PTHR10426:SF109">
    <property type="entry name" value="STRICTOSIDINE SYNTHASE TRANSCRIPTION FACTOR WD40-LIKE FAMILY-RELATED"/>
    <property type="match status" value="1"/>
</dbReference>
<gene>
    <name evidence="6" type="ORF">VNO77_24421</name>
</gene>
<keyword evidence="3" id="KW-0926">Vacuole</keyword>
<keyword evidence="4" id="KW-0325">Glycoprotein</keyword>
<evidence type="ECO:0000256" key="4">
    <source>
        <dbReference type="ARBA" id="ARBA00023180"/>
    </source>
</evidence>
<dbReference type="GO" id="GO:0005773">
    <property type="term" value="C:vacuole"/>
    <property type="evidence" value="ECO:0007669"/>
    <property type="project" value="UniProtKB-SubCell"/>
</dbReference>
<dbReference type="Pfam" id="PF20067">
    <property type="entry name" value="SSL_N"/>
    <property type="match status" value="1"/>
</dbReference>
<name>A0AAN9LBK9_CANGL</name>
<proteinExistence type="inferred from homology"/>
<dbReference type="Proteomes" id="UP001367508">
    <property type="component" value="Unassembled WGS sequence"/>
</dbReference>
<evidence type="ECO:0000256" key="1">
    <source>
        <dbReference type="ARBA" id="ARBA00004116"/>
    </source>
</evidence>
<reference evidence="6 7" key="1">
    <citation type="submission" date="2024-01" db="EMBL/GenBank/DDBJ databases">
        <title>The genomes of 5 underutilized Papilionoideae crops provide insights into root nodulation and disease resistanc.</title>
        <authorList>
            <person name="Jiang F."/>
        </authorList>
    </citation>
    <scope>NUCLEOTIDE SEQUENCE [LARGE SCALE GENOMIC DNA]</scope>
    <source>
        <strain evidence="6">LVBAO_FW01</strain>
        <tissue evidence="6">Leaves</tissue>
    </source>
</reference>
<dbReference type="Pfam" id="PF03088">
    <property type="entry name" value="Str_synth"/>
    <property type="match status" value="1"/>
</dbReference>
<dbReference type="AlphaFoldDB" id="A0AAN9LBK9"/>
<evidence type="ECO:0000259" key="5">
    <source>
        <dbReference type="Pfam" id="PF03088"/>
    </source>
</evidence>
<dbReference type="SUPFAM" id="SSF63829">
    <property type="entry name" value="Calcium-dependent phosphotriesterase"/>
    <property type="match status" value="1"/>
</dbReference>
<accession>A0AAN9LBK9</accession>
<protein>
    <recommendedName>
        <fullName evidence="5">Strictosidine synthase conserved region domain-containing protein</fullName>
    </recommendedName>
</protein>
<feature type="domain" description="Strictosidine synthase conserved region" evidence="5">
    <location>
        <begin position="156"/>
        <end position="243"/>
    </location>
</feature>
<keyword evidence="7" id="KW-1185">Reference proteome</keyword>
<comment type="caution">
    <text evidence="6">The sequence shown here is derived from an EMBL/GenBank/DDBJ whole genome shotgun (WGS) entry which is preliminary data.</text>
</comment>
<comment type="similarity">
    <text evidence="2">Belongs to the strictosidine synthase family.</text>
</comment>
<dbReference type="InterPro" id="IPR011042">
    <property type="entry name" value="6-blade_b-propeller_TolB-like"/>
</dbReference>
<dbReference type="EMBL" id="JAYMYQ010000005">
    <property type="protein sequence ID" value="KAK7330233.1"/>
    <property type="molecule type" value="Genomic_DNA"/>
</dbReference>
<organism evidence="6 7">
    <name type="scientific">Canavalia gladiata</name>
    <name type="common">Sword bean</name>
    <name type="synonym">Dolichos gladiatus</name>
    <dbReference type="NCBI Taxonomy" id="3824"/>
    <lineage>
        <taxon>Eukaryota</taxon>
        <taxon>Viridiplantae</taxon>
        <taxon>Streptophyta</taxon>
        <taxon>Embryophyta</taxon>
        <taxon>Tracheophyta</taxon>
        <taxon>Spermatophyta</taxon>
        <taxon>Magnoliopsida</taxon>
        <taxon>eudicotyledons</taxon>
        <taxon>Gunneridae</taxon>
        <taxon>Pentapetalae</taxon>
        <taxon>rosids</taxon>
        <taxon>fabids</taxon>
        <taxon>Fabales</taxon>
        <taxon>Fabaceae</taxon>
        <taxon>Papilionoideae</taxon>
        <taxon>50 kb inversion clade</taxon>
        <taxon>NPAAA clade</taxon>
        <taxon>indigoferoid/millettioid clade</taxon>
        <taxon>Phaseoleae</taxon>
        <taxon>Canavalia</taxon>
    </lineage>
</organism>
<dbReference type="GO" id="GO:0016787">
    <property type="term" value="F:hydrolase activity"/>
    <property type="evidence" value="ECO:0007669"/>
    <property type="project" value="TreeGrafter"/>
</dbReference>
<dbReference type="Gene3D" id="2.120.10.30">
    <property type="entry name" value="TolB, C-terminal domain"/>
    <property type="match status" value="1"/>
</dbReference>
<evidence type="ECO:0000313" key="6">
    <source>
        <dbReference type="EMBL" id="KAK7330233.1"/>
    </source>
</evidence>
<evidence type="ECO:0000313" key="7">
    <source>
        <dbReference type="Proteomes" id="UP001367508"/>
    </source>
</evidence>
<sequence length="342" mass="37324">MMKIQMTMTISATLMIFLLFSPSMAILIDRLLLPAPLTGPESLAFDRNGEGPYVGVSDGRVLKYAGPNQGFKEYGYTSPNRNKTICDGLADFSTLQATCGRPLGLGFNYQTGEMYVSDAYRGLIKIGPNGGPPTQCIRAPQPQPQPQNSTTFNFLDGLDVDPNTGIIYFTEASLNYQPKDTEALLSSRDRSGRLISFDPSTNQTRVLLTGLALAGGVAVNRDGSFVLVTEFLANRIQRFWLKGARANSSDIFLQLTGSPDNIRRNSRGQFWVAMNTIIGGPSPPRPTIVPSGLRISENGVILQILPLSREYGSDPVSEVHEHNNTLYAGSLRSYYVTVSTIL</sequence>
<comment type="subcellular location">
    <subcellularLocation>
        <location evidence="1">Vacuole</location>
    </subcellularLocation>
</comment>
<dbReference type="InterPro" id="IPR018119">
    <property type="entry name" value="Strictosidine_synth_cons-reg"/>
</dbReference>
<dbReference type="PANTHER" id="PTHR10426">
    <property type="entry name" value="STRICTOSIDINE SYNTHASE-RELATED"/>
    <property type="match status" value="1"/>
</dbReference>